<keyword evidence="4" id="KW-1185">Reference proteome</keyword>
<dbReference type="Proteomes" id="UP001209713">
    <property type="component" value="Unassembled WGS sequence"/>
</dbReference>
<feature type="transmembrane region" description="Helical" evidence="1">
    <location>
        <begin position="237"/>
        <end position="259"/>
    </location>
</feature>
<dbReference type="RefSeq" id="WP_263529993.1">
    <property type="nucleotide sequence ID" value="NZ_JAOVZB010000003.1"/>
</dbReference>
<sequence length="525" mass="60443">MITNIKELFSKRKKHLFLNLVIFFPITIVAILLSTYIYLIYDLDNKKHLIEDTLNTKMNSIFVELKSSLASIELSNHQCTEKKIQKLRIEALRSPNFKEFGLFDDDFIVYCSSAGKKDLHIFSTIVQRIIQSDSRKTVSLSSTYNNIGHSTFIAFYQGKEGLGISGLVSAEIFAADVIELLPNHPYEYTLGKLAISDNHPPEHVTMIRETNISMEDWDMNLIISLPSSLYWEHIKSLIPFSFILWLIFTFLSLSIQFAITGYRHSLTYCIREAIKRGSIDVYYQPIYSLKENRTSSLEALIRWQSPYHDQVSPQFIVDTARRLGLLNELTWLVFRKVGEFYTNNSLSLNNIRTAINIDRSTLLDKGFIYSLENMLEHYPKLQGQLTLEITESHSLSSKELPLAINTFKAIKNLDINLSIDDFGTGYSGLDFLRSFPFDTLKIDKTFMDSLYEDSFTPKIFTSIITLARELKMDVVAEGVEHKKQLEHINRLGVESAQGYFFSRALPSIQLLKWLKDNPQTLSELH</sequence>
<proteinExistence type="predicted"/>
<feature type="domain" description="EAL" evidence="2">
    <location>
        <begin position="263"/>
        <end position="518"/>
    </location>
</feature>
<dbReference type="EMBL" id="JAOVZB010000003">
    <property type="protein sequence ID" value="MCV2402609.1"/>
    <property type="molecule type" value="Genomic_DNA"/>
</dbReference>
<dbReference type="PANTHER" id="PTHR33121">
    <property type="entry name" value="CYCLIC DI-GMP PHOSPHODIESTERASE PDEF"/>
    <property type="match status" value="1"/>
</dbReference>
<keyword evidence="1" id="KW-0812">Transmembrane</keyword>
<dbReference type="Pfam" id="PF00563">
    <property type="entry name" value="EAL"/>
    <property type="match status" value="1"/>
</dbReference>
<evidence type="ECO:0000256" key="1">
    <source>
        <dbReference type="SAM" id="Phobius"/>
    </source>
</evidence>
<dbReference type="SUPFAM" id="SSF141868">
    <property type="entry name" value="EAL domain-like"/>
    <property type="match status" value="1"/>
</dbReference>
<evidence type="ECO:0000313" key="3">
    <source>
        <dbReference type="EMBL" id="MCV2402609.1"/>
    </source>
</evidence>
<feature type="transmembrane region" description="Helical" evidence="1">
    <location>
        <begin position="16"/>
        <end position="41"/>
    </location>
</feature>
<name>A0ABT2YRU5_9GAMM</name>
<dbReference type="Gene3D" id="3.20.20.450">
    <property type="entry name" value="EAL domain"/>
    <property type="match status" value="1"/>
</dbReference>
<keyword evidence="1" id="KW-0472">Membrane</keyword>
<dbReference type="InterPro" id="IPR050706">
    <property type="entry name" value="Cyclic-di-GMP_PDE-like"/>
</dbReference>
<reference evidence="3 4" key="1">
    <citation type="submission" date="2022-10" db="EMBL/GenBank/DDBJ databases">
        <title>Marinomonas transparenta sp. nov. and Marinomonas sargassi sp. nov., isolated from marine alga (Sargassum natans (L.) Gaillon).</title>
        <authorList>
            <person name="Wang Y."/>
        </authorList>
    </citation>
    <scope>NUCLEOTIDE SEQUENCE [LARGE SCALE GENOMIC DNA]</scope>
    <source>
        <strain evidence="3 4">C2222</strain>
    </source>
</reference>
<organism evidence="3 4">
    <name type="scientific">Marinomonas sargassi</name>
    <dbReference type="NCBI Taxonomy" id="2984494"/>
    <lineage>
        <taxon>Bacteria</taxon>
        <taxon>Pseudomonadati</taxon>
        <taxon>Pseudomonadota</taxon>
        <taxon>Gammaproteobacteria</taxon>
        <taxon>Oceanospirillales</taxon>
        <taxon>Oceanospirillaceae</taxon>
        <taxon>Marinomonas</taxon>
    </lineage>
</organism>
<protein>
    <submittedName>
        <fullName evidence="3">EAL domain-containing protein</fullName>
    </submittedName>
</protein>
<gene>
    <name evidence="3" type="ORF">OFY17_06860</name>
</gene>
<dbReference type="PROSITE" id="PS50883">
    <property type="entry name" value="EAL"/>
    <property type="match status" value="1"/>
</dbReference>
<evidence type="ECO:0000259" key="2">
    <source>
        <dbReference type="PROSITE" id="PS50883"/>
    </source>
</evidence>
<comment type="caution">
    <text evidence="3">The sequence shown here is derived from an EMBL/GenBank/DDBJ whole genome shotgun (WGS) entry which is preliminary data.</text>
</comment>
<dbReference type="CDD" id="cd01948">
    <property type="entry name" value="EAL"/>
    <property type="match status" value="1"/>
</dbReference>
<dbReference type="InterPro" id="IPR001633">
    <property type="entry name" value="EAL_dom"/>
</dbReference>
<evidence type="ECO:0000313" key="4">
    <source>
        <dbReference type="Proteomes" id="UP001209713"/>
    </source>
</evidence>
<dbReference type="PANTHER" id="PTHR33121:SF70">
    <property type="entry name" value="SIGNALING PROTEIN YKOW"/>
    <property type="match status" value="1"/>
</dbReference>
<keyword evidence="1" id="KW-1133">Transmembrane helix</keyword>
<dbReference type="SMART" id="SM00052">
    <property type="entry name" value="EAL"/>
    <property type="match status" value="1"/>
</dbReference>
<accession>A0ABT2YRU5</accession>
<dbReference type="InterPro" id="IPR035919">
    <property type="entry name" value="EAL_sf"/>
</dbReference>